<name>A0A495JLQ4_9ACTN</name>
<organism evidence="3 4">
    <name type="scientific">Micromonospora pisi</name>
    <dbReference type="NCBI Taxonomy" id="589240"/>
    <lineage>
        <taxon>Bacteria</taxon>
        <taxon>Bacillati</taxon>
        <taxon>Actinomycetota</taxon>
        <taxon>Actinomycetes</taxon>
        <taxon>Micromonosporales</taxon>
        <taxon>Micromonosporaceae</taxon>
        <taxon>Micromonospora</taxon>
    </lineage>
</organism>
<accession>A0A495JLQ4</accession>
<feature type="region of interest" description="Disordered" evidence="1">
    <location>
        <begin position="68"/>
        <end position="96"/>
    </location>
</feature>
<proteinExistence type="predicted"/>
<feature type="region of interest" description="Disordered" evidence="1">
    <location>
        <begin position="132"/>
        <end position="154"/>
    </location>
</feature>
<dbReference type="AlphaFoldDB" id="A0A495JLQ4"/>
<reference evidence="3 4" key="1">
    <citation type="submission" date="2018-10" db="EMBL/GenBank/DDBJ databases">
        <title>Sequencing the genomes of 1000 actinobacteria strains.</title>
        <authorList>
            <person name="Klenk H.-P."/>
        </authorList>
    </citation>
    <scope>NUCLEOTIDE SEQUENCE [LARGE SCALE GENOMIC DNA]</scope>
    <source>
        <strain evidence="3 4">DSM 45175</strain>
    </source>
</reference>
<dbReference type="Proteomes" id="UP000277671">
    <property type="component" value="Unassembled WGS sequence"/>
</dbReference>
<protein>
    <recommendedName>
        <fullName evidence="5">Lipoprotein</fullName>
    </recommendedName>
</protein>
<sequence length="183" mass="19039">MRRRPATGLLVLPALLALALTACGSPAEGDQVATAGGGTAGASPTVSASAVALDNAERQLKFAQCMRENGVDMPDPDPADKGRVRVGGGGEPGKAQAALEKCREFLPNGGEGRKLDPEQAERMREMAKCMRENGVPNFPDPGPDGTLKLDKGVLGGKDLNDPTFRAAQEKCEQYLPKLGGGAR</sequence>
<dbReference type="PROSITE" id="PS51257">
    <property type="entry name" value="PROKAR_LIPOPROTEIN"/>
    <property type="match status" value="1"/>
</dbReference>
<gene>
    <name evidence="3" type="ORF">BDK92_3839</name>
</gene>
<evidence type="ECO:0000256" key="1">
    <source>
        <dbReference type="SAM" id="MobiDB-lite"/>
    </source>
</evidence>
<evidence type="ECO:0000256" key="2">
    <source>
        <dbReference type="SAM" id="SignalP"/>
    </source>
</evidence>
<feature type="chain" id="PRO_5039275315" description="Lipoprotein" evidence="2">
    <location>
        <begin position="25"/>
        <end position="183"/>
    </location>
</feature>
<dbReference type="EMBL" id="RBKT01000001">
    <property type="protein sequence ID" value="RKR89488.1"/>
    <property type="molecule type" value="Genomic_DNA"/>
</dbReference>
<dbReference type="OrthoDB" id="7949713at2"/>
<evidence type="ECO:0000313" key="3">
    <source>
        <dbReference type="EMBL" id="RKR89488.1"/>
    </source>
</evidence>
<keyword evidence="4" id="KW-1185">Reference proteome</keyword>
<comment type="caution">
    <text evidence="3">The sequence shown here is derived from an EMBL/GenBank/DDBJ whole genome shotgun (WGS) entry which is preliminary data.</text>
</comment>
<dbReference type="RefSeq" id="WP_121157917.1">
    <property type="nucleotide sequence ID" value="NZ_RBKT01000001.1"/>
</dbReference>
<keyword evidence="2" id="KW-0732">Signal</keyword>
<evidence type="ECO:0000313" key="4">
    <source>
        <dbReference type="Proteomes" id="UP000277671"/>
    </source>
</evidence>
<evidence type="ECO:0008006" key="5">
    <source>
        <dbReference type="Google" id="ProtNLM"/>
    </source>
</evidence>
<feature type="signal peptide" evidence="2">
    <location>
        <begin position="1"/>
        <end position="24"/>
    </location>
</feature>